<dbReference type="Gene3D" id="3.90.660.10">
    <property type="match status" value="1"/>
</dbReference>
<dbReference type="GO" id="GO:0016491">
    <property type="term" value="F:oxidoreductase activity"/>
    <property type="evidence" value="ECO:0007669"/>
    <property type="project" value="InterPro"/>
</dbReference>
<dbReference type="Pfam" id="PF13450">
    <property type="entry name" value="NAD_binding_8"/>
    <property type="match status" value="1"/>
</dbReference>
<accession>A0AAU7JEE6</accession>
<dbReference type="PANTHER" id="PTHR16128">
    <property type="entry name" value="FAD/NAD(P)-BINDING OXIDOREDUCTASE FAMILY PROTEIN"/>
    <property type="match status" value="1"/>
</dbReference>
<dbReference type="PANTHER" id="PTHR16128:SF5">
    <property type="entry name" value="FAD_NAD(P)-BINDING OXIDOREDUCTASE FAMILY PROTEIN"/>
    <property type="match status" value="1"/>
</dbReference>
<dbReference type="RefSeq" id="WP_406855280.1">
    <property type="nucleotide sequence ID" value="NZ_CP157484.1"/>
</dbReference>
<dbReference type="InterPro" id="IPR002937">
    <property type="entry name" value="Amino_oxidase"/>
</dbReference>
<proteinExistence type="predicted"/>
<dbReference type="Pfam" id="PF01593">
    <property type="entry name" value="Amino_oxidase"/>
    <property type="match status" value="1"/>
</dbReference>
<organism evidence="2">
    <name type="scientific">Alsobacter sp. KACC 23698</name>
    <dbReference type="NCBI Taxonomy" id="3149229"/>
    <lineage>
        <taxon>Bacteria</taxon>
        <taxon>Pseudomonadati</taxon>
        <taxon>Pseudomonadota</taxon>
        <taxon>Alphaproteobacteria</taxon>
        <taxon>Hyphomicrobiales</taxon>
        <taxon>Alsobacteraceae</taxon>
        <taxon>Alsobacter</taxon>
    </lineage>
</organism>
<dbReference type="Gene3D" id="3.50.50.60">
    <property type="entry name" value="FAD/NAD(P)-binding domain"/>
    <property type="match status" value="1"/>
</dbReference>
<reference evidence="2" key="1">
    <citation type="submission" date="2024-05" db="EMBL/GenBank/DDBJ databases">
        <authorList>
            <person name="Kim S."/>
            <person name="Heo J."/>
            <person name="Choi H."/>
            <person name="Choi Y."/>
            <person name="Kwon S.-W."/>
            <person name="Kim Y."/>
        </authorList>
    </citation>
    <scope>NUCLEOTIDE SEQUENCE</scope>
    <source>
        <strain evidence="2">KACC 23698</strain>
    </source>
</reference>
<dbReference type="AlphaFoldDB" id="A0AAU7JEE6"/>
<name>A0AAU7JEE6_9HYPH</name>
<evidence type="ECO:0000313" key="2">
    <source>
        <dbReference type="EMBL" id="XBO38444.1"/>
    </source>
</evidence>
<evidence type="ECO:0000259" key="1">
    <source>
        <dbReference type="Pfam" id="PF01593"/>
    </source>
</evidence>
<gene>
    <name evidence="2" type="ORF">ABEG18_22510</name>
</gene>
<dbReference type="PRINTS" id="PR00419">
    <property type="entry name" value="ADXRDTASE"/>
</dbReference>
<dbReference type="InterPro" id="IPR036188">
    <property type="entry name" value="FAD/NAD-bd_sf"/>
</dbReference>
<feature type="domain" description="Amine oxidase" evidence="1">
    <location>
        <begin position="66"/>
        <end position="262"/>
    </location>
</feature>
<dbReference type="EMBL" id="CP157484">
    <property type="protein sequence ID" value="XBO38444.1"/>
    <property type="molecule type" value="Genomic_DNA"/>
</dbReference>
<dbReference type="SUPFAM" id="SSF51905">
    <property type="entry name" value="FAD/NAD(P)-binding domain"/>
    <property type="match status" value="1"/>
</dbReference>
<sequence length="322" mass="33634">MNHRIAIVGAGVAGLAAARVLTARGFGVTLFDKSRGVGGRMATRRADGLQFDHGAQYFTARGERFKAQAAQWALDGRAAEWAPGWFVGTAAMTAPARALAEGLSVTVGRTISALRRGPEGWSLGGRGPDGDTLDGPFAAVVLATPAPQAVPIAASAGLDWPAMRSAGYAPCWALLLAFDAPIGLAAASLRPDDDVLAWIARDSTKPGRPPGAETLVAHAAPAWSRAHLEDAPETVEVALLARVRQLTGVAATPRYAAAHRWRYALVDRPAGEPFLWDSGARVGACGDWCIGPRIEAAFDSGEALAFAMAQDLSQDLGGHDDR</sequence>
<protein>
    <submittedName>
        <fullName evidence="2">FAD-dependent oxidoreductase</fullName>
    </submittedName>
</protein>